<organism evidence="14 15">
    <name type="scientific">Anatilimnocola aggregata</name>
    <dbReference type="NCBI Taxonomy" id="2528021"/>
    <lineage>
        <taxon>Bacteria</taxon>
        <taxon>Pseudomonadati</taxon>
        <taxon>Planctomycetota</taxon>
        <taxon>Planctomycetia</taxon>
        <taxon>Pirellulales</taxon>
        <taxon>Pirellulaceae</taxon>
        <taxon>Anatilimnocola</taxon>
    </lineage>
</organism>
<comment type="subcellular location">
    <subcellularLocation>
        <location evidence="1 10">Cell outer membrane</location>
        <topology evidence="1 10">Multi-pass membrane protein</topology>
    </subcellularLocation>
</comment>
<dbReference type="EMBL" id="CP036274">
    <property type="protein sequence ID" value="QDU26521.1"/>
    <property type="molecule type" value="Genomic_DNA"/>
</dbReference>
<evidence type="ECO:0000256" key="4">
    <source>
        <dbReference type="ARBA" id="ARBA00022692"/>
    </source>
</evidence>
<dbReference type="PROSITE" id="PS52016">
    <property type="entry name" value="TONB_DEPENDENT_REC_3"/>
    <property type="match status" value="1"/>
</dbReference>
<evidence type="ECO:0000313" key="15">
    <source>
        <dbReference type="Proteomes" id="UP000315017"/>
    </source>
</evidence>
<dbReference type="Pfam" id="PF07715">
    <property type="entry name" value="Plug"/>
    <property type="match status" value="1"/>
</dbReference>
<accession>A0A517Y8J9</accession>
<evidence type="ECO:0000256" key="3">
    <source>
        <dbReference type="ARBA" id="ARBA00022452"/>
    </source>
</evidence>
<dbReference type="CDD" id="cd01347">
    <property type="entry name" value="ligand_gated_channel"/>
    <property type="match status" value="1"/>
</dbReference>
<feature type="domain" description="TonB-dependent receptor-like beta-barrel" evidence="12">
    <location>
        <begin position="248"/>
        <end position="646"/>
    </location>
</feature>
<dbReference type="Gene3D" id="2.40.170.20">
    <property type="entry name" value="TonB-dependent receptor, beta-barrel domain"/>
    <property type="match status" value="1"/>
</dbReference>
<name>A0A517Y8J9_9BACT</name>
<comment type="similarity">
    <text evidence="10 11">Belongs to the TonB-dependent receptor family.</text>
</comment>
<dbReference type="Pfam" id="PF00593">
    <property type="entry name" value="TonB_dep_Rec_b-barrel"/>
    <property type="match status" value="1"/>
</dbReference>
<dbReference type="InterPro" id="IPR012910">
    <property type="entry name" value="Plug_dom"/>
</dbReference>
<evidence type="ECO:0000256" key="8">
    <source>
        <dbReference type="ARBA" id="ARBA00023136"/>
    </source>
</evidence>
<keyword evidence="4 10" id="KW-0812">Transmembrane</keyword>
<dbReference type="Proteomes" id="UP000315017">
    <property type="component" value="Chromosome"/>
</dbReference>
<dbReference type="KEGG" id="aagg:ETAA8_15990"/>
<evidence type="ECO:0000256" key="7">
    <source>
        <dbReference type="ARBA" id="ARBA00023077"/>
    </source>
</evidence>
<dbReference type="GO" id="GO:0009279">
    <property type="term" value="C:cell outer membrane"/>
    <property type="evidence" value="ECO:0007669"/>
    <property type="project" value="UniProtKB-SubCell"/>
</dbReference>
<keyword evidence="15" id="KW-1185">Reference proteome</keyword>
<dbReference type="PANTHER" id="PTHR30069:SF53">
    <property type="entry name" value="COLICIN I RECEPTOR-RELATED"/>
    <property type="match status" value="1"/>
</dbReference>
<keyword evidence="5" id="KW-0732">Signal</keyword>
<keyword evidence="2 10" id="KW-0813">Transport</keyword>
<evidence type="ECO:0000256" key="5">
    <source>
        <dbReference type="ARBA" id="ARBA00022729"/>
    </source>
</evidence>
<evidence type="ECO:0000256" key="1">
    <source>
        <dbReference type="ARBA" id="ARBA00004571"/>
    </source>
</evidence>
<dbReference type="RefSeq" id="WP_145087191.1">
    <property type="nucleotide sequence ID" value="NZ_CP036274.1"/>
</dbReference>
<evidence type="ECO:0000259" key="12">
    <source>
        <dbReference type="Pfam" id="PF00593"/>
    </source>
</evidence>
<evidence type="ECO:0000256" key="6">
    <source>
        <dbReference type="ARBA" id="ARBA00023065"/>
    </source>
</evidence>
<dbReference type="AlphaFoldDB" id="A0A517Y8J9"/>
<dbReference type="InterPro" id="IPR036942">
    <property type="entry name" value="Beta-barrel_TonB_sf"/>
</dbReference>
<gene>
    <name evidence="14" type="primary">btuB</name>
    <name evidence="14" type="ORF">ETAA8_15990</name>
</gene>
<evidence type="ECO:0000256" key="11">
    <source>
        <dbReference type="RuleBase" id="RU003357"/>
    </source>
</evidence>
<keyword evidence="7 11" id="KW-0798">TonB box</keyword>
<dbReference type="OrthoDB" id="101167at2"/>
<dbReference type="Gene3D" id="2.170.130.10">
    <property type="entry name" value="TonB-dependent receptor, plug domain"/>
    <property type="match status" value="1"/>
</dbReference>
<keyword evidence="3 10" id="KW-1134">Transmembrane beta strand</keyword>
<feature type="domain" description="TonB-dependent receptor plug" evidence="13">
    <location>
        <begin position="101"/>
        <end position="208"/>
    </location>
</feature>
<evidence type="ECO:0000313" key="14">
    <source>
        <dbReference type="EMBL" id="QDU26521.1"/>
    </source>
</evidence>
<keyword evidence="9 10" id="KW-0998">Cell outer membrane</keyword>
<dbReference type="PANTHER" id="PTHR30069">
    <property type="entry name" value="TONB-DEPENDENT OUTER MEMBRANE RECEPTOR"/>
    <property type="match status" value="1"/>
</dbReference>
<evidence type="ECO:0000256" key="2">
    <source>
        <dbReference type="ARBA" id="ARBA00022448"/>
    </source>
</evidence>
<dbReference type="GO" id="GO:0015889">
    <property type="term" value="P:cobalamin transport"/>
    <property type="evidence" value="ECO:0007669"/>
    <property type="project" value="TreeGrafter"/>
</dbReference>
<sequence length="672" mass="73678">MLWPIRPRTRDGSLRISALPTAPLPFVCFAWLLCCAAAVAQEQSGEFQPPLPEVPVSQQPAELAPQVLPETQVQGELSSFPAEPLPASDVIAPTRTPQPISENASSITVITREQIEQSGQVNVAEVLRGTLGVDVVRQGGPGGLTSVFMRGANSQHTKVLLDGISLNDPSNASRLFDFSTLSTDNIERIEVLRGPQSMAYGSDAIGGVINIISRRGQGPLSVRAGALGGSFKTGQTSVNVQAGDENAYYSVTGSFLSTGGISAASARVGGVEHDQFNLGTMTGRMGWNVTPDLNIDYVFRAAEGTAAVDDFDFLTGLPVDNLIRKNATNTFANRIQLSWTGPEDQFQHKLGFNVNNVERKDSDPGFSPARFHGQTREVDYLASLVVVPTNTINVGANYLAEDAFTSDNTLQSQFVKGVFIQDQFQLFDRFFGTAGARWDETSRAGPAQTYRVTGLYRIDETNTGIHGTIGTGFRQPALAENLFQFGNPNLRPEKSKGWDVGVRQGIWDDVIWADATYYRNDFVDLIVFDFNTFSLENVGLARSSGVELNMFAMLTDNLVANVSYTLDDTLNLETGMQLLRRPREKWNLSLTRSWYEGRGAATLSFQHYSNRLDTGNIFLPSYSLLNLSGNWRMTDRLEFVGRFDNLANTEYEEVRGYGTPGFGAYGGFNVYW</sequence>
<reference evidence="14 15" key="1">
    <citation type="submission" date="2019-02" db="EMBL/GenBank/DDBJ databases">
        <title>Deep-cultivation of Planctomycetes and their phenomic and genomic characterization uncovers novel biology.</title>
        <authorList>
            <person name="Wiegand S."/>
            <person name="Jogler M."/>
            <person name="Boedeker C."/>
            <person name="Pinto D."/>
            <person name="Vollmers J."/>
            <person name="Rivas-Marin E."/>
            <person name="Kohn T."/>
            <person name="Peeters S.H."/>
            <person name="Heuer A."/>
            <person name="Rast P."/>
            <person name="Oberbeckmann S."/>
            <person name="Bunk B."/>
            <person name="Jeske O."/>
            <person name="Meyerdierks A."/>
            <person name="Storesund J.E."/>
            <person name="Kallscheuer N."/>
            <person name="Luecker S."/>
            <person name="Lage O.M."/>
            <person name="Pohl T."/>
            <person name="Merkel B.J."/>
            <person name="Hornburger P."/>
            <person name="Mueller R.-W."/>
            <person name="Bruemmer F."/>
            <person name="Labrenz M."/>
            <person name="Spormann A.M."/>
            <person name="Op den Camp H."/>
            <person name="Overmann J."/>
            <person name="Amann R."/>
            <person name="Jetten M.S.M."/>
            <person name="Mascher T."/>
            <person name="Medema M.H."/>
            <person name="Devos D.P."/>
            <person name="Kaster A.-K."/>
            <person name="Ovreas L."/>
            <person name="Rohde M."/>
            <person name="Galperin M.Y."/>
            <person name="Jogler C."/>
        </authorList>
    </citation>
    <scope>NUCLEOTIDE SEQUENCE [LARGE SCALE GENOMIC DNA]</scope>
    <source>
        <strain evidence="14 15">ETA_A8</strain>
    </source>
</reference>
<protein>
    <submittedName>
        <fullName evidence="14">Vitamin B12 transporter BtuB</fullName>
    </submittedName>
</protein>
<evidence type="ECO:0000256" key="10">
    <source>
        <dbReference type="PROSITE-ProRule" id="PRU01360"/>
    </source>
</evidence>
<evidence type="ECO:0000256" key="9">
    <source>
        <dbReference type="ARBA" id="ARBA00023237"/>
    </source>
</evidence>
<dbReference type="InterPro" id="IPR039426">
    <property type="entry name" value="TonB-dep_rcpt-like"/>
</dbReference>
<keyword evidence="8 10" id="KW-0472">Membrane</keyword>
<dbReference type="InterPro" id="IPR000531">
    <property type="entry name" value="Beta-barrel_TonB"/>
</dbReference>
<proteinExistence type="inferred from homology"/>
<dbReference type="SUPFAM" id="SSF56935">
    <property type="entry name" value="Porins"/>
    <property type="match status" value="1"/>
</dbReference>
<keyword evidence="6" id="KW-0406">Ion transport</keyword>
<dbReference type="InterPro" id="IPR037066">
    <property type="entry name" value="Plug_dom_sf"/>
</dbReference>
<evidence type="ECO:0000259" key="13">
    <source>
        <dbReference type="Pfam" id="PF07715"/>
    </source>
</evidence>
<dbReference type="GO" id="GO:0006811">
    <property type="term" value="P:monoatomic ion transport"/>
    <property type="evidence" value="ECO:0007669"/>
    <property type="project" value="UniProtKB-KW"/>
</dbReference>